<dbReference type="InterPro" id="IPR003544">
    <property type="entry name" value="Cyt_c_biogenesis_CcmB"/>
</dbReference>
<protein>
    <recommendedName>
        <fullName evidence="8">Heme exporter protein B</fullName>
    </recommendedName>
</protein>
<evidence type="ECO:0000313" key="7">
    <source>
        <dbReference type="EMBL" id="QNO54525.1"/>
    </source>
</evidence>
<evidence type="ECO:0000256" key="5">
    <source>
        <dbReference type="ARBA" id="ARBA00023136"/>
    </source>
</evidence>
<feature type="transmembrane region" description="Helical" evidence="6">
    <location>
        <begin position="180"/>
        <end position="199"/>
    </location>
</feature>
<gene>
    <name evidence="7" type="ORF">LPKEAICH_00015</name>
</gene>
<evidence type="ECO:0000256" key="4">
    <source>
        <dbReference type="ARBA" id="ARBA00022989"/>
    </source>
</evidence>
<accession>A0A7G9Z2P1</accession>
<sequence length="241" mass="26110">MREDKRQKDIGPSTIPQFWQAALRIAEKDLRTEFRRSYEVLSILTFAVGSILICSFAWSSGGGTAEPEVTAATLWIILFFASILTFTTSFTREADRGTLGGLKTLPCSPIAILIGKICYGIVLLFLVECVLIPFSIIFLNLDLGAGLPLLLLVCFLGATGLSFAGSFVSGLLMFSEGKTLLLSFLLIPICMPVIIPSVLATEKILGGSGIAELIPELQLLIAFLLLIAAIMILTFKFVLEE</sequence>
<keyword evidence="5 6" id="KW-0472">Membrane</keyword>
<reference evidence="7" key="1">
    <citation type="submission" date="2020-06" db="EMBL/GenBank/DDBJ databases">
        <title>Unique genomic features of the anaerobic methanotrophic archaea.</title>
        <authorList>
            <person name="Chadwick G.L."/>
            <person name="Skennerton C.T."/>
            <person name="Laso-Perez R."/>
            <person name="Leu A.O."/>
            <person name="Speth D.R."/>
            <person name="Yu H."/>
            <person name="Morgan-Lang C."/>
            <person name="Hatzenpichler R."/>
            <person name="Goudeau D."/>
            <person name="Malmstrom R."/>
            <person name="Brazelton W.J."/>
            <person name="Woyke T."/>
            <person name="Hallam S.J."/>
            <person name="Tyson G.W."/>
            <person name="Wegener G."/>
            <person name="Boetius A."/>
            <person name="Orphan V."/>
        </authorList>
    </citation>
    <scope>NUCLEOTIDE SEQUENCE</scope>
</reference>
<organism evidence="7">
    <name type="scientific">Candidatus Methanophaga sp. ANME-1 ERB7</name>
    <dbReference type="NCBI Taxonomy" id="2759913"/>
    <lineage>
        <taxon>Archaea</taxon>
        <taxon>Methanobacteriati</taxon>
        <taxon>Methanobacteriota</taxon>
        <taxon>Stenosarchaea group</taxon>
        <taxon>Methanomicrobia</taxon>
        <taxon>Candidatus Methanophagales</taxon>
        <taxon>Candidatus Methanophagaceae</taxon>
        <taxon>Candidatus Methanophaga</taxon>
    </lineage>
</organism>
<feature type="transmembrane region" description="Helical" evidence="6">
    <location>
        <begin position="110"/>
        <end position="139"/>
    </location>
</feature>
<proteinExistence type="inferred from homology"/>
<keyword evidence="3 6" id="KW-0812">Transmembrane</keyword>
<dbReference type="AlphaFoldDB" id="A0A7G9Z2P1"/>
<evidence type="ECO:0008006" key="8">
    <source>
        <dbReference type="Google" id="ProtNLM"/>
    </source>
</evidence>
<name>A0A7G9Z2P1_9EURY</name>
<evidence type="ECO:0000256" key="2">
    <source>
        <dbReference type="ARBA" id="ARBA00010544"/>
    </source>
</evidence>
<feature type="transmembrane region" description="Helical" evidence="6">
    <location>
        <begin position="145"/>
        <end position="168"/>
    </location>
</feature>
<dbReference type="Pfam" id="PF03379">
    <property type="entry name" value="CcmB"/>
    <property type="match status" value="1"/>
</dbReference>
<feature type="transmembrane region" description="Helical" evidence="6">
    <location>
        <begin position="38"/>
        <end position="58"/>
    </location>
</feature>
<feature type="transmembrane region" description="Helical" evidence="6">
    <location>
        <begin position="70"/>
        <end position="90"/>
    </location>
</feature>
<dbReference type="GO" id="GO:0017004">
    <property type="term" value="P:cytochrome complex assembly"/>
    <property type="evidence" value="ECO:0007669"/>
    <property type="project" value="InterPro"/>
</dbReference>
<comment type="subcellular location">
    <subcellularLocation>
        <location evidence="1">Membrane</location>
        <topology evidence="1">Multi-pass membrane protein</topology>
    </subcellularLocation>
</comment>
<comment type="similarity">
    <text evidence="2">Belongs to the CcmB/CycW/HelB family.</text>
</comment>
<dbReference type="GO" id="GO:0015232">
    <property type="term" value="F:heme transmembrane transporter activity"/>
    <property type="evidence" value="ECO:0007669"/>
    <property type="project" value="InterPro"/>
</dbReference>
<keyword evidence="4 6" id="KW-1133">Transmembrane helix</keyword>
<evidence type="ECO:0000256" key="3">
    <source>
        <dbReference type="ARBA" id="ARBA00022692"/>
    </source>
</evidence>
<feature type="transmembrane region" description="Helical" evidence="6">
    <location>
        <begin position="219"/>
        <end position="239"/>
    </location>
</feature>
<evidence type="ECO:0000256" key="1">
    <source>
        <dbReference type="ARBA" id="ARBA00004141"/>
    </source>
</evidence>
<dbReference type="EMBL" id="MT631584">
    <property type="protein sequence ID" value="QNO54525.1"/>
    <property type="molecule type" value="Genomic_DNA"/>
</dbReference>
<evidence type="ECO:0000256" key="6">
    <source>
        <dbReference type="SAM" id="Phobius"/>
    </source>
</evidence>
<dbReference type="GO" id="GO:0016020">
    <property type="term" value="C:membrane"/>
    <property type="evidence" value="ECO:0007669"/>
    <property type="project" value="UniProtKB-SubCell"/>
</dbReference>